<dbReference type="EMBL" id="QNUK01001696">
    <property type="protein sequence ID" value="KAF5880086.1"/>
    <property type="molecule type" value="Genomic_DNA"/>
</dbReference>
<organism evidence="3 4">
    <name type="scientific">Clarias magur</name>
    <name type="common">Asian catfish</name>
    <name type="synonym">Macropteronotus magur</name>
    <dbReference type="NCBI Taxonomy" id="1594786"/>
    <lineage>
        <taxon>Eukaryota</taxon>
        <taxon>Metazoa</taxon>
        <taxon>Chordata</taxon>
        <taxon>Craniata</taxon>
        <taxon>Vertebrata</taxon>
        <taxon>Euteleostomi</taxon>
        <taxon>Actinopterygii</taxon>
        <taxon>Neopterygii</taxon>
        <taxon>Teleostei</taxon>
        <taxon>Ostariophysi</taxon>
        <taxon>Siluriformes</taxon>
        <taxon>Clariidae</taxon>
        <taxon>Clarias</taxon>
    </lineage>
</organism>
<feature type="chain" id="PRO_5035268511" description="Secreted protein" evidence="2">
    <location>
        <begin position="25"/>
        <end position="102"/>
    </location>
</feature>
<reference evidence="3" key="1">
    <citation type="submission" date="2020-07" db="EMBL/GenBank/DDBJ databases">
        <title>Clarias magur genome sequencing, assembly and annotation.</title>
        <authorList>
            <person name="Kushwaha B."/>
            <person name="Kumar R."/>
            <person name="Das P."/>
            <person name="Joshi C.G."/>
            <person name="Kumar D."/>
            <person name="Nagpure N.S."/>
            <person name="Pandey M."/>
            <person name="Agarwal S."/>
            <person name="Srivastava S."/>
            <person name="Singh M."/>
            <person name="Sahoo L."/>
            <person name="Jayasankar P."/>
            <person name="Meher P.K."/>
            <person name="Koringa P.G."/>
            <person name="Iquebal M.A."/>
            <person name="Das S.P."/>
            <person name="Bit A."/>
            <person name="Patnaik S."/>
            <person name="Patel N."/>
            <person name="Shah T.M."/>
            <person name="Hinsu A."/>
            <person name="Jena J.K."/>
        </authorList>
    </citation>
    <scope>NUCLEOTIDE SEQUENCE</scope>
    <source>
        <strain evidence="3">CIFAMagur01</strain>
        <tissue evidence="3">Testis</tissue>
    </source>
</reference>
<name>A0A8J4WMU2_CLAMG</name>
<comment type="caution">
    <text evidence="3">The sequence shown here is derived from an EMBL/GenBank/DDBJ whole genome shotgun (WGS) entry which is preliminary data.</text>
</comment>
<evidence type="ECO:0008006" key="5">
    <source>
        <dbReference type="Google" id="ProtNLM"/>
    </source>
</evidence>
<keyword evidence="4" id="KW-1185">Reference proteome</keyword>
<accession>A0A8J4WMU2</accession>
<feature type="region of interest" description="Disordered" evidence="1">
    <location>
        <begin position="37"/>
        <end position="67"/>
    </location>
</feature>
<protein>
    <recommendedName>
        <fullName evidence="5">Secreted protein</fullName>
    </recommendedName>
</protein>
<dbReference type="OrthoDB" id="8931359at2759"/>
<evidence type="ECO:0000256" key="2">
    <source>
        <dbReference type="SAM" id="SignalP"/>
    </source>
</evidence>
<dbReference type="Proteomes" id="UP000727407">
    <property type="component" value="Unassembled WGS sequence"/>
</dbReference>
<gene>
    <name evidence="3" type="ORF">DAT39_023412</name>
</gene>
<evidence type="ECO:0000256" key="1">
    <source>
        <dbReference type="SAM" id="MobiDB-lite"/>
    </source>
</evidence>
<dbReference type="AlphaFoldDB" id="A0A8J4WMU2"/>
<feature type="signal peptide" evidence="2">
    <location>
        <begin position="1"/>
        <end position="24"/>
    </location>
</feature>
<evidence type="ECO:0000313" key="3">
    <source>
        <dbReference type="EMBL" id="KAF5880086.1"/>
    </source>
</evidence>
<keyword evidence="2" id="KW-0732">Signal</keyword>
<evidence type="ECO:0000313" key="4">
    <source>
        <dbReference type="Proteomes" id="UP000727407"/>
    </source>
</evidence>
<feature type="non-terminal residue" evidence="3">
    <location>
        <position position="102"/>
    </location>
</feature>
<sequence>MGPRGMRSILLFIFLPQTLERSLAWNMLSRPVPLDWDKHRTNTGSSHALHTPPPQSSPPMALSGSTQASSMIPTRVFRFPACPSGDVAFEPDESVPEPKPKT</sequence>
<proteinExistence type="predicted"/>